<protein>
    <submittedName>
        <fullName evidence="3">Uncharacterized protein</fullName>
    </submittedName>
</protein>
<organism evidence="3 4">
    <name type="scientific">Cocos nucifera</name>
    <name type="common">Coconut palm</name>
    <dbReference type="NCBI Taxonomy" id="13894"/>
    <lineage>
        <taxon>Eukaryota</taxon>
        <taxon>Viridiplantae</taxon>
        <taxon>Streptophyta</taxon>
        <taxon>Embryophyta</taxon>
        <taxon>Tracheophyta</taxon>
        <taxon>Spermatophyta</taxon>
        <taxon>Magnoliopsida</taxon>
        <taxon>Liliopsida</taxon>
        <taxon>Arecaceae</taxon>
        <taxon>Arecoideae</taxon>
        <taxon>Cocoseae</taxon>
        <taxon>Attaleinae</taxon>
        <taxon>Cocos</taxon>
    </lineage>
</organism>
<accession>A0A8K0IXG4</accession>
<reference evidence="3" key="1">
    <citation type="journal article" date="2017" name="Gigascience">
        <title>The genome draft of coconut (Cocos nucifera).</title>
        <authorList>
            <person name="Xiao Y."/>
            <person name="Xu P."/>
            <person name="Fan H."/>
            <person name="Baudouin L."/>
            <person name="Xia W."/>
            <person name="Bocs S."/>
            <person name="Xu J."/>
            <person name="Li Q."/>
            <person name="Guo A."/>
            <person name="Zhou L."/>
            <person name="Li J."/>
            <person name="Wu Y."/>
            <person name="Ma Z."/>
            <person name="Armero A."/>
            <person name="Issali A.E."/>
            <person name="Liu N."/>
            <person name="Peng M."/>
            <person name="Yang Y."/>
        </authorList>
    </citation>
    <scope>NUCLEOTIDE SEQUENCE</scope>
    <source>
        <tissue evidence="3">Spear leaf of Hainan Tall coconut</tissue>
    </source>
</reference>
<comment type="caution">
    <text evidence="3">The sequence shown here is derived from an EMBL/GenBank/DDBJ whole genome shotgun (WGS) entry which is preliminary data.</text>
</comment>
<feature type="region of interest" description="Disordered" evidence="2">
    <location>
        <begin position="1"/>
        <end position="30"/>
    </location>
</feature>
<evidence type="ECO:0000313" key="4">
    <source>
        <dbReference type="Proteomes" id="UP000797356"/>
    </source>
</evidence>
<dbReference type="Proteomes" id="UP000797356">
    <property type="component" value="Chromosome 16"/>
</dbReference>
<dbReference type="AlphaFoldDB" id="A0A8K0IXG4"/>
<evidence type="ECO:0000256" key="1">
    <source>
        <dbReference type="SAM" id="Coils"/>
    </source>
</evidence>
<gene>
    <name evidence="3" type="ORF">COCNU_16G000240</name>
</gene>
<dbReference type="EMBL" id="CM017887">
    <property type="protein sequence ID" value="KAG1370930.1"/>
    <property type="molecule type" value="Genomic_DNA"/>
</dbReference>
<sequence length="125" mass="13987">MSSHPADLSIEVSPLAGAPSNSEAQDNRKGIGDYRVDQSLNQSILLLADIKAMDNEGLAHHLDHFKEAIQEARHISKEAKEKATQASRRADDAKLSKLKAEEKLKMEVERLESEFSKYDLMLKLD</sequence>
<reference evidence="3" key="2">
    <citation type="submission" date="2019-07" db="EMBL/GenBank/DDBJ databases">
        <authorList>
            <person name="Yang Y."/>
            <person name="Bocs S."/>
            <person name="Baudouin L."/>
        </authorList>
    </citation>
    <scope>NUCLEOTIDE SEQUENCE</scope>
    <source>
        <tissue evidence="3">Spear leaf of Hainan Tall coconut</tissue>
    </source>
</reference>
<keyword evidence="4" id="KW-1185">Reference proteome</keyword>
<feature type="coiled-coil region" evidence="1">
    <location>
        <begin position="62"/>
        <end position="96"/>
    </location>
</feature>
<proteinExistence type="predicted"/>
<evidence type="ECO:0000313" key="3">
    <source>
        <dbReference type="EMBL" id="KAG1370930.1"/>
    </source>
</evidence>
<evidence type="ECO:0000256" key="2">
    <source>
        <dbReference type="SAM" id="MobiDB-lite"/>
    </source>
</evidence>
<name>A0A8K0IXG4_COCNU</name>
<keyword evidence="1" id="KW-0175">Coiled coil</keyword>